<dbReference type="EMBL" id="QUNR01000001">
    <property type="protein sequence ID" value="REH40437.1"/>
    <property type="molecule type" value="Genomic_DNA"/>
</dbReference>
<dbReference type="GO" id="GO:0042834">
    <property type="term" value="F:peptidoglycan binding"/>
    <property type="evidence" value="ECO:0007669"/>
    <property type="project" value="InterPro"/>
</dbReference>
<gene>
    <name evidence="1" type="ORF">DFR26_0638</name>
</gene>
<name>A0A3E0H9T7_9GAMM</name>
<evidence type="ECO:0000313" key="1">
    <source>
        <dbReference type="EMBL" id="REH40437.1"/>
    </source>
</evidence>
<comment type="caution">
    <text evidence="1">The sequence shown here is derived from an EMBL/GenBank/DDBJ whole genome shotgun (WGS) entry which is preliminary data.</text>
</comment>
<protein>
    <recommendedName>
        <fullName evidence="3">Sporulation related protein</fullName>
    </recommendedName>
</protein>
<dbReference type="RefSeq" id="WP_116207472.1">
    <property type="nucleotide sequence ID" value="NZ_QUNR01000001.1"/>
</dbReference>
<evidence type="ECO:0008006" key="3">
    <source>
        <dbReference type="Google" id="ProtNLM"/>
    </source>
</evidence>
<dbReference type="OrthoDB" id="6655985at2"/>
<dbReference type="AlphaFoldDB" id="A0A3E0H9T7"/>
<keyword evidence="2" id="KW-1185">Reference proteome</keyword>
<organism evidence="1 2">
    <name type="scientific">Paraperlucidibaca baekdonensis</name>
    <dbReference type="NCBI Taxonomy" id="748120"/>
    <lineage>
        <taxon>Bacteria</taxon>
        <taxon>Pseudomonadati</taxon>
        <taxon>Pseudomonadota</taxon>
        <taxon>Gammaproteobacteria</taxon>
        <taxon>Moraxellales</taxon>
        <taxon>Moraxellaceae</taxon>
        <taxon>Paraperlucidibaca</taxon>
    </lineage>
</organism>
<proteinExistence type="predicted"/>
<dbReference type="InterPro" id="IPR036680">
    <property type="entry name" value="SPOR-like_sf"/>
</dbReference>
<accession>A0A3E0H9T7</accession>
<evidence type="ECO:0000313" key="2">
    <source>
        <dbReference type="Proteomes" id="UP000256774"/>
    </source>
</evidence>
<dbReference type="Gene3D" id="3.30.70.1070">
    <property type="entry name" value="Sporulation related repeat"/>
    <property type="match status" value="1"/>
</dbReference>
<sequence>MNASRLQLGIGLALIAIFVAVMVTTNANEPERAAMTEASLGNIVRANEGEQFEAGFGELQYLVPDNGGEEPVAFDDATPQRLAQFRSEAWLLEQPPSHYTIQLGVFSSERAAADFIRSNGNSADLRYFAIPQMPDPALGYVTSAQSRFIVSFAEFFTSEHAAGVAGILTGYGDQYLVRPWQSYQLSITSVKAVLARNFIAKQEAQARMTASDKLRDQAFQGVDPVELLAEPLDE</sequence>
<reference evidence="1 2" key="1">
    <citation type="submission" date="2018-08" db="EMBL/GenBank/DDBJ databases">
        <title>Genomic Encyclopedia of Type Strains, Phase IV (KMG-IV): sequencing the most valuable type-strain genomes for metagenomic binning, comparative biology and taxonomic classification.</title>
        <authorList>
            <person name="Goeker M."/>
        </authorList>
    </citation>
    <scope>NUCLEOTIDE SEQUENCE [LARGE SCALE GENOMIC DNA]</scope>
    <source>
        <strain evidence="1 2">DSM 26022</strain>
    </source>
</reference>
<dbReference type="Proteomes" id="UP000256774">
    <property type="component" value="Unassembled WGS sequence"/>
</dbReference>